<accession>G3B396</accession>
<evidence type="ECO:0000313" key="1">
    <source>
        <dbReference type="EMBL" id="EGV64115.1"/>
    </source>
</evidence>
<protein>
    <submittedName>
        <fullName evidence="1">Uncharacterized protein</fullName>
    </submittedName>
</protein>
<name>G3B396_CANTC</name>
<keyword evidence="2" id="KW-1185">Reference proteome</keyword>
<sequence length="121" mass="13710">MIVKGSLDLETVIFSTTMERSKKRLTKAKKRLTKVKQREWKKSILSISMENWTFQRETATTTSILSTRMMRSVATAKPTPRNGAVMIATNPATKRRNSSSCPCSHSSTIIRNIWISTMTTI</sequence>
<dbReference type="HOGENOM" id="CLU_2043600_0_0_1"/>
<organism evidence="2">
    <name type="scientific">Candida tenuis (strain ATCC 10573 / BCRC 21748 / CBS 615 / JCM 9827 / NBRC 10315 / NRRL Y-1498 / VKM Y-70)</name>
    <name type="common">Yeast</name>
    <name type="synonym">Yamadazyma tenuis</name>
    <dbReference type="NCBI Taxonomy" id="590646"/>
    <lineage>
        <taxon>Eukaryota</taxon>
        <taxon>Fungi</taxon>
        <taxon>Dikarya</taxon>
        <taxon>Ascomycota</taxon>
        <taxon>Saccharomycotina</taxon>
        <taxon>Pichiomycetes</taxon>
        <taxon>Debaryomycetaceae</taxon>
        <taxon>Yamadazyma</taxon>
    </lineage>
</organism>
<gene>
    <name evidence="1" type="ORF">CANTEDRAFT_114143</name>
</gene>
<dbReference type="AlphaFoldDB" id="G3B396"/>
<evidence type="ECO:0000313" key="2">
    <source>
        <dbReference type="Proteomes" id="UP000000707"/>
    </source>
</evidence>
<dbReference type="Proteomes" id="UP000000707">
    <property type="component" value="Unassembled WGS sequence"/>
</dbReference>
<dbReference type="EMBL" id="GL996521">
    <property type="protein sequence ID" value="EGV64115.1"/>
    <property type="molecule type" value="Genomic_DNA"/>
</dbReference>
<reference evidence="1 2" key="1">
    <citation type="journal article" date="2011" name="Proc. Natl. Acad. Sci. U.S.A.">
        <title>Comparative genomics of xylose-fermenting fungi for enhanced biofuel production.</title>
        <authorList>
            <person name="Wohlbach D.J."/>
            <person name="Kuo A."/>
            <person name="Sato T.K."/>
            <person name="Potts K.M."/>
            <person name="Salamov A.A."/>
            <person name="LaButti K.M."/>
            <person name="Sun H."/>
            <person name="Clum A."/>
            <person name="Pangilinan J.L."/>
            <person name="Lindquist E.A."/>
            <person name="Lucas S."/>
            <person name="Lapidus A."/>
            <person name="Jin M."/>
            <person name="Gunawan C."/>
            <person name="Balan V."/>
            <person name="Dale B.E."/>
            <person name="Jeffries T.W."/>
            <person name="Zinkel R."/>
            <person name="Barry K.W."/>
            <person name="Grigoriev I.V."/>
            <person name="Gasch A.P."/>
        </authorList>
    </citation>
    <scope>NUCLEOTIDE SEQUENCE [LARGE SCALE GENOMIC DNA]</scope>
    <source>
        <strain evidence="2">ATCC 10573 / BCRC 21748 / CBS 615 / JCM 9827 / NBRC 10315 / NRRL Y-1498 / VKM Y-70</strain>
    </source>
</reference>
<feature type="non-terminal residue" evidence="1">
    <location>
        <position position="121"/>
    </location>
</feature>
<proteinExistence type="predicted"/>